<dbReference type="NCBIfam" id="TIGR01221">
    <property type="entry name" value="rmlC"/>
    <property type="match status" value="1"/>
</dbReference>
<comment type="subunit">
    <text evidence="5">Homodimer.</text>
</comment>
<dbReference type="Proteomes" id="UP001597533">
    <property type="component" value="Unassembled WGS sequence"/>
</dbReference>
<evidence type="ECO:0000256" key="2">
    <source>
        <dbReference type="ARBA" id="ARBA00001997"/>
    </source>
</evidence>
<keyword evidence="7" id="KW-1185">Reference proteome</keyword>
<dbReference type="GO" id="GO:0008830">
    <property type="term" value="F:dTDP-4-dehydrorhamnose 3,5-epimerase activity"/>
    <property type="evidence" value="ECO:0007669"/>
    <property type="project" value="UniProtKB-EC"/>
</dbReference>
<dbReference type="InterPro" id="IPR000888">
    <property type="entry name" value="RmlC-like"/>
</dbReference>
<dbReference type="EC" id="5.1.3.13" evidence="3 5"/>
<protein>
    <recommendedName>
        <fullName evidence="4 5">dTDP-4-dehydrorhamnose 3,5-epimerase</fullName>
        <ecNumber evidence="3 5">5.1.3.13</ecNumber>
    </recommendedName>
    <alternativeName>
        <fullName evidence="5">Thymidine diphospho-4-keto-rhamnose 3,5-epimerase</fullName>
    </alternativeName>
</protein>
<evidence type="ECO:0000313" key="7">
    <source>
        <dbReference type="Proteomes" id="UP001597533"/>
    </source>
</evidence>
<comment type="function">
    <text evidence="2 5">Catalyzes the epimerization of the C3' and C5'positions of dTDP-6-deoxy-D-xylo-4-hexulose, forming dTDP-6-deoxy-L-lyxo-4-hexulose.</text>
</comment>
<dbReference type="InterPro" id="IPR014710">
    <property type="entry name" value="RmlC-like_jellyroll"/>
</dbReference>
<evidence type="ECO:0000256" key="1">
    <source>
        <dbReference type="ARBA" id="ARBA00001298"/>
    </source>
</evidence>
<dbReference type="SUPFAM" id="SSF51182">
    <property type="entry name" value="RmlC-like cupins"/>
    <property type="match status" value="1"/>
</dbReference>
<keyword evidence="5 6" id="KW-0413">Isomerase</keyword>
<dbReference type="PANTHER" id="PTHR21047">
    <property type="entry name" value="DTDP-6-DEOXY-D-GLUCOSE-3,5 EPIMERASE"/>
    <property type="match status" value="1"/>
</dbReference>
<evidence type="ECO:0000313" key="6">
    <source>
        <dbReference type="EMBL" id="MFD2822516.1"/>
    </source>
</evidence>
<comment type="catalytic activity">
    <reaction evidence="1 5">
        <text>dTDP-4-dehydro-6-deoxy-alpha-D-glucose = dTDP-4-dehydro-beta-L-rhamnose</text>
        <dbReference type="Rhea" id="RHEA:16969"/>
        <dbReference type="ChEBI" id="CHEBI:57649"/>
        <dbReference type="ChEBI" id="CHEBI:62830"/>
        <dbReference type="EC" id="5.1.3.13"/>
    </reaction>
</comment>
<proteinExistence type="inferred from homology"/>
<dbReference type="Gene3D" id="2.60.120.10">
    <property type="entry name" value="Jelly Rolls"/>
    <property type="match status" value="1"/>
</dbReference>
<comment type="similarity">
    <text evidence="5">Belongs to the dTDP-4-dehydrorhamnose 3,5-epimerase family.</text>
</comment>
<dbReference type="Pfam" id="PF00908">
    <property type="entry name" value="dTDP_sugar_isom"/>
    <property type="match status" value="1"/>
</dbReference>
<evidence type="ECO:0000256" key="4">
    <source>
        <dbReference type="ARBA" id="ARBA00019595"/>
    </source>
</evidence>
<dbReference type="RefSeq" id="WP_183485305.1">
    <property type="nucleotide sequence ID" value="NZ_JBHUOV010000001.1"/>
</dbReference>
<name>A0ABW5WKV0_9FLAO</name>
<dbReference type="PANTHER" id="PTHR21047:SF2">
    <property type="entry name" value="THYMIDINE DIPHOSPHO-4-KETO-RHAMNOSE 3,5-EPIMERASE"/>
    <property type="match status" value="1"/>
</dbReference>
<comment type="caution">
    <text evidence="6">The sequence shown here is derived from an EMBL/GenBank/DDBJ whole genome shotgun (WGS) entry which is preliminary data.</text>
</comment>
<dbReference type="EMBL" id="JBHUOV010000001">
    <property type="protein sequence ID" value="MFD2822516.1"/>
    <property type="molecule type" value="Genomic_DNA"/>
</dbReference>
<organism evidence="6 7">
    <name type="scientific">Lacinutrix iliipiscaria</name>
    <dbReference type="NCBI Taxonomy" id="1230532"/>
    <lineage>
        <taxon>Bacteria</taxon>
        <taxon>Pseudomonadati</taxon>
        <taxon>Bacteroidota</taxon>
        <taxon>Flavobacteriia</taxon>
        <taxon>Flavobacteriales</taxon>
        <taxon>Flavobacteriaceae</taxon>
        <taxon>Lacinutrix</taxon>
    </lineage>
</organism>
<dbReference type="InterPro" id="IPR011051">
    <property type="entry name" value="RmlC_Cupin_sf"/>
</dbReference>
<reference evidence="7" key="1">
    <citation type="journal article" date="2019" name="Int. J. Syst. Evol. Microbiol.">
        <title>The Global Catalogue of Microorganisms (GCM) 10K type strain sequencing project: providing services to taxonomists for standard genome sequencing and annotation.</title>
        <authorList>
            <consortium name="The Broad Institute Genomics Platform"/>
            <consortium name="The Broad Institute Genome Sequencing Center for Infectious Disease"/>
            <person name="Wu L."/>
            <person name="Ma J."/>
        </authorList>
    </citation>
    <scope>NUCLEOTIDE SEQUENCE [LARGE SCALE GENOMIC DNA]</scope>
    <source>
        <strain evidence="7">KCTC 32141</strain>
    </source>
</reference>
<evidence type="ECO:0000256" key="3">
    <source>
        <dbReference type="ARBA" id="ARBA00012098"/>
    </source>
</evidence>
<sequence>MTVEEIYLKGSYIISPKVFKDSRGYFFESFNMKNFQDATGLKTTFVQDNQSQSSKGVLRGLHYQSGEFAQAKLVQVIKGSVLDVIVDLRRDSLTFGKHFSIVLDGKTKQQLYVPKDFAHGFLVLEDDTIFSYKCDAYYNAPSEKGIIYNDKTLNINWNIPIEQLILSDKDLKLPTFENEFK</sequence>
<comment type="pathway">
    <text evidence="5">Carbohydrate biosynthesis; dTDP-L-rhamnose biosynthesis.</text>
</comment>
<dbReference type="CDD" id="cd00438">
    <property type="entry name" value="cupin_RmlC"/>
    <property type="match status" value="1"/>
</dbReference>
<accession>A0ABW5WKV0</accession>
<gene>
    <name evidence="6" type="primary">rfbC</name>
    <name evidence="6" type="ORF">ACFS5M_02470</name>
</gene>
<evidence type="ECO:0000256" key="5">
    <source>
        <dbReference type="RuleBase" id="RU364069"/>
    </source>
</evidence>